<keyword evidence="2 4" id="KW-0012">Acyltransferase</keyword>
<evidence type="ECO:0000256" key="1">
    <source>
        <dbReference type="ARBA" id="ARBA00022679"/>
    </source>
</evidence>
<evidence type="ECO:0000259" key="3">
    <source>
        <dbReference type="SMART" id="SM00563"/>
    </source>
</evidence>
<sequence>MAAEPGKVPAWSRAVGWFLAHGVWNTTVIGRDLVPPSGPVIVAGNHTGVIDGPVLAGVSPRPLNILVKQEMFSGPLGAVLRASGQIPVDRGNGKESLLVARSLLRRGAGVGIFPEGSRGLGQVDDVHGGATWLAMVTGAPIVPTAILGTRHEGESVSKVPRPRRRLVVEFGQPFTVTKKPGESGKIALARGNAELRERLADAVARAREKHGVVVPGIESV</sequence>
<feature type="domain" description="Phospholipid/glycerol acyltransferase" evidence="3">
    <location>
        <begin position="40"/>
        <end position="149"/>
    </location>
</feature>
<protein>
    <submittedName>
        <fullName evidence="4">1-acyl-sn-glycerol-3-phosphate acyltransferase</fullName>
    </submittedName>
</protein>
<name>A0A542SM48_9MICO</name>
<dbReference type="CDD" id="cd07989">
    <property type="entry name" value="LPLAT_AGPAT-like"/>
    <property type="match status" value="1"/>
</dbReference>
<proteinExistence type="predicted"/>
<reference evidence="4 5" key="1">
    <citation type="submission" date="2019-06" db="EMBL/GenBank/DDBJ databases">
        <title>Sequencing the genomes of 1000 actinobacteria strains.</title>
        <authorList>
            <person name="Klenk H.-P."/>
        </authorList>
    </citation>
    <scope>NUCLEOTIDE SEQUENCE [LARGE SCALE GENOMIC DNA]</scope>
    <source>
        <strain evidence="4 5">DSM 10596</strain>
    </source>
</reference>
<evidence type="ECO:0000256" key="2">
    <source>
        <dbReference type="ARBA" id="ARBA00023315"/>
    </source>
</evidence>
<dbReference type="RefSeq" id="WP_142111076.1">
    <property type="nucleotide sequence ID" value="NZ_BAAATB010000003.1"/>
</dbReference>
<comment type="caution">
    <text evidence="4">The sequence shown here is derived from an EMBL/GenBank/DDBJ whole genome shotgun (WGS) entry which is preliminary data.</text>
</comment>
<evidence type="ECO:0000313" key="5">
    <source>
        <dbReference type="Proteomes" id="UP000316181"/>
    </source>
</evidence>
<dbReference type="Proteomes" id="UP000316181">
    <property type="component" value="Unassembled WGS sequence"/>
</dbReference>
<dbReference type="SUPFAM" id="SSF69593">
    <property type="entry name" value="Glycerol-3-phosphate (1)-acyltransferase"/>
    <property type="match status" value="1"/>
</dbReference>
<gene>
    <name evidence="4" type="ORF">FB389_0340</name>
</gene>
<dbReference type="GO" id="GO:0005886">
    <property type="term" value="C:plasma membrane"/>
    <property type="evidence" value="ECO:0007669"/>
    <property type="project" value="TreeGrafter"/>
</dbReference>
<dbReference type="GO" id="GO:0006654">
    <property type="term" value="P:phosphatidic acid biosynthetic process"/>
    <property type="evidence" value="ECO:0007669"/>
    <property type="project" value="TreeGrafter"/>
</dbReference>
<organism evidence="4 5">
    <name type="scientific">Rarobacter incanus</name>
    <dbReference type="NCBI Taxonomy" id="153494"/>
    <lineage>
        <taxon>Bacteria</taxon>
        <taxon>Bacillati</taxon>
        <taxon>Actinomycetota</taxon>
        <taxon>Actinomycetes</taxon>
        <taxon>Micrococcales</taxon>
        <taxon>Rarobacteraceae</taxon>
        <taxon>Rarobacter</taxon>
    </lineage>
</organism>
<dbReference type="InterPro" id="IPR002123">
    <property type="entry name" value="Plipid/glycerol_acylTrfase"/>
</dbReference>
<dbReference type="GO" id="GO:0003841">
    <property type="term" value="F:1-acylglycerol-3-phosphate O-acyltransferase activity"/>
    <property type="evidence" value="ECO:0007669"/>
    <property type="project" value="TreeGrafter"/>
</dbReference>
<evidence type="ECO:0000313" key="4">
    <source>
        <dbReference type="EMBL" id="TQK75706.1"/>
    </source>
</evidence>
<dbReference type="PANTHER" id="PTHR10434:SF11">
    <property type="entry name" value="1-ACYL-SN-GLYCEROL-3-PHOSPHATE ACYLTRANSFERASE"/>
    <property type="match status" value="1"/>
</dbReference>
<dbReference type="SMART" id="SM00563">
    <property type="entry name" value="PlsC"/>
    <property type="match status" value="1"/>
</dbReference>
<dbReference type="OrthoDB" id="9808424at2"/>
<keyword evidence="5" id="KW-1185">Reference proteome</keyword>
<keyword evidence="1 4" id="KW-0808">Transferase</keyword>
<dbReference type="EMBL" id="VFNV01000001">
    <property type="protein sequence ID" value="TQK75706.1"/>
    <property type="molecule type" value="Genomic_DNA"/>
</dbReference>
<dbReference type="PANTHER" id="PTHR10434">
    <property type="entry name" value="1-ACYL-SN-GLYCEROL-3-PHOSPHATE ACYLTRANSFERASE"/>
    <property type="match status" value="1"/>
</dbReference>
<accession>A0A542SM48</accession>
<dbReference type="Pfam" id="PF01553">
    <property type="entry name" value="Acyltransferase"/>
    <property type="match status" value="1"/>
</dbReference>
<dbReference type="AlphaFoldDB" id="A0A542SM48"/>